<dbReference type="Pfam" id="PF07873">
    <property type="entry name" value="YabP"/>
    <property type="match status" value="1"/>
</dbReference>
<gene>
    <name evidence="1" type="primary">yabP</name>
    <name evidence="1" type="ORF">KQI42_14820</name>
</gene>
<dbReference type="NCBIfam" id="TIGR02892">
    <property type="entry name" value="spore_yabP"/>
    <property type="match status" value="1"/>
</dbReference>
<dbReference type="PIRSF" id="PIRSF011576">
    <property type="entry name" value="YabP"/>
    <property type="match status" value="1"/>
</dbReference>
<name>A0ABS6E962_9FIRM</name>
<evidence type="ECO:0000313" key="2">
    <source>
        <dbReference type="Proteomes" id="UP000749471"/>
    </source>
</evidence>
<sequence>MSENKVIFKNQNIIIEDRNKMTVTGVEQVESFNDNTIILSTIKGGMTIKGEGLNISRLNLEDGSVKIDGAINGVSYTGKEATSKNFIGKIFK</sequence>
<dbReference type="EMBL" id="JAHLPM010000013">
    <property type="protein sequence ID" value="MBU5439294.1"/>
    <property type="molecule type" value="Genomic_DNA"/>
</dbReference>
<accession>A0ABS6E962</accession>
<dbReference type="Proteomes" id="UP000749471">
    <property type="component" value="Unassembled WGS sequence"/>
</dbReference>
<comment type="caution">
    <text evidence="1">The sequence shown here is derived from an EMBL/GenBank/DDBJ whole genome shotgun (WGS) entry which is preliminary data.</text>
</comment>
<dbReference type="InterPro" id="IPR012504">
    <property type="entry name" value="Spore_YabP"/>
</dbReference>
<dbReference type="InterPro" id="IPR022476">
    <property type="entry name" value="Spore_YabP/YqfC"/>
</dbReference>
<evidence type="ECO:0000313" key="1">
    <source>
        <dbReference type="EMBL" id="MBU5439294.1"/>
    </source>
</evidence>
<dbReference type="RefSeq" id="WP_216521000.1">
    <property type="nucleotide sequence ID" value="NZ_JAHLPM010000013.1"/>
</dbReference>
<reference evidence="1 2" key="1">
    <citation type="submission" date="2021-06" db="EMBL/GenBank/DDBJ databases">
        <authorList>
            <person name="Sun Q."/>
            <person name="Li D."/>
        </authorList>
    </citation>
    <scope>NUCLEOTIDE SEQUENCE [LARGE SCALE GENOMIC DNA]</scope>
    <source>
        <strain evidence="1 2">MSJ-40</strain>
    </source>
</reference>
<protein>
    <submittedName>
        <fullName evidence="1">Sporulation protein YabP</fullName>
    </submittedName>
</protein>
<organism evidence="1 2">
    <name type="scientific">Tissierella simiarum</name>
    <dbReference type="NCBI Taxonomy" id="2841534"/>
    <lineage>
        <taxon>Bacteria</taxon>
        <taxon>Bacillati</taxon>
        <taxon>Bacillota</taxon>
        <taxon>Tissierellia</taxon>
        <taxon>Tissierellales</taxon>
        <taxon>Tissierellaceae</taxon>
        <taxon>Tissierella</taxon>
    </lineage>
</organism>
<proteinExistence type="predicted"/>
<keyword evidence="2" id="KW-1185">Reference proteome</keyword>